<keyword evidence="4" id="KW-1185">Reference proteome</keyword>
<feature type="transmembrane region" description="Helical" evidence="2">
    <location>
        <begin position="6"/>
        <end position="23"/>
    </location>
</feature>
<dbReference type="RefSeq" id="WP_244054516.1">
    <property type="nucleotide sequence ID" value="NZ_BQXH01000003.1"/>
</dbReference>
<keyword evidence="2" id="KW-0472">Membrane</keyword>
<organism evidence="3 4">
    <name type="scientific">Ligilactobacillus pabuli</name>
    <dbReference type="NCBI Taxonomy" id="2886039"/>
    <lineage>
        <taxon>Bacteria</taxon>
        <taxon>Bacillati</taxon>
        <taxon>Bacillota</taxon>
        <taxon>Bacilli</taxon>
        <taxon>Lactobacillales</taxon>
        <taxon>Lactobacillaceae</taxon>
        <taxon>Ligilactobacillus</taxon>
    </lineage>
</organism>
<evidence type="ECO:0000256" key="1">
    <source>
        <dbReference type="SAM" id="Coils"/>
    </source>
</evidence>
<gene>
    <name evidence="3" type="ORF">LPAF129_04240</name>
</gene>
<reference evidence="3" key="1">
    <citation type="journal article" date="2022" name="Int. J. Syst. Evol. Microbiol.">
        <title>A novel species of lactic acid bacteria, Ligilactobacillus pabuli sp. nov., isolated from alfalfa silage.</title>
        <authorList>
            <person name="Tohno M."/>
            <person name="Tanizawa Y."/>
            <person name="Sawada H."/>
            <person name="Sakamoto M."/>
            <person name="Ohkuma M."/>
            <person name="Kobayashi H."/>
        </authorList>
    </citation>
    <scope>NUCLEOTIDE SEQUENCE</scope>
    <source>
        <strain evidence="3">AF129</strain>
    </source>
</reference>
<dbReference type="Gene3D" id="3.90.20.10">
    <property type="match status" value="1"/>
</dbReference>
<evidence type="ECO:0000256" key="2">
    <source>
        <dbReference type="SAM" id="Phobius"/>
    </source>
</evidence>
<keyword evidence="1" id="KW-0175">Coiled coil</keyword>
<accession>A0ABQ5JFA7</accession>
<sequence length="103" mass="11669">MNIDPQLGAVIIAIISGLGGWYANKSKRVSSTETVYAEHTQDLWARLDKLSNELNSVTQERNQLQIQVEQLSAQIEDQSKMIGNLQLEVRKLTNRLESKNEET</sequence>
<proteinExistence type="predicted"/>
<dbReference type="EMBL" id="BQXH01000003">
    <property type="protein sequence ID" value="GKS80739.1"/>
    <property type="molecule type" value="Genomic_DNA"/>
</dbReference>
<dbReference type="Proteomes" id="UP001055149">
    <property type="component" value="Unassembled WGS sequence"/>
</dbReference>
<feature type="coiled-coil region" evidence="1">
    <location>
        <begin position="47"/>
        <end position="102"/>
    </location>
</feature>
<name>A0ABQ5JFA7_9LACO</name>
<protein>
    <submittedName>
        <fullName evidence="3">Uncharacterized protein</fullName>
    </submittedName>
</protein>
<evidence type="ECO:0000313" key="4">
    <source>
        <dbReference type="Proteomes" id="UP001055149"/>
    </source>
</evidence>
<keyword evidence="2" id="KW-0812">Transmembrane</keyword>
<evidence type="ECO:0000313" key="3">
    <source>
        <dbReference type="EMBL" id="GKS80739.1"/>
    </source>
</evidence>
<comment type="caution">
    <text evidence="3">The sequence shown here is derived from an EMBL/GenBank/DDBJ whole genome shotgun (WGS) entry which is preliminary data.</text>
</comment>
<keyword evidence="2" id="KW-1133">Transmembrane helix</keyword>